<dbReference type="EMBL" id="FMWP01000012">
    <property type="protein sequence ID" value="SCZ88673.1"/>
    <property type="molecule type" value="Genomic_DNA"/>
</dbReference>
<keyword evidence="1" id="KW-0812">Transmembrane</keyword>
<evidence type="ECO:0000313" key="2">
    <source>
        <dbReference type="EMBL" id="SCZ88673.1"/>
    </source>
</evidence>
<proteinExistence type="predicted"/>
<evidence type="ECO:0000256" key="1">
    <source>
        <dbReference type="SAM" id="Phobius"/>
    </source>
</evidence>
<organism evidence="2 3">
    <name type="scientific">Microbotryum saponariae</name>
    <dbReference type="NCBI Taxonomy" id="289078"/>
    <lineage>
        <taxon>Eukaryota</taxon>
        <taxon>Fungi</taxon>
        <taxon>Dikarya</taxon>
        <taxon>Basidiomycota</taxon>
        <taxon>Pucciniomycotina</taxon>
        <taxon>Microbotryomycetes</taxon>
        <taxon>Microbotryales</taxon>
        <taxon>Microbotryaceae</taxon>
        <taxon>Microbotryum</taxon>
    </lineage>
</organism>
<name>A0A2X0KZK8_9BASI</name>
<dbReference type="AlphaFoldDB" id="A0A2X0KZK8"/>
<keyword evidence="1" id="KW-1133">Transmembrane helix</keyword>
<accession>A0A2X0KZK8</accession>
<dbReference type="Proteomes" id="UP000249723">
    <property type="component" value="Unassembled WGS sequence"/>
</dbReference>
<evidence type="ECO:0000313" key="3">
    <source>
        <dbReference type="Proteomes" id="UP000249723"/>
    </source>
</evidence>
<dbReference type="OrthoDB" id="2538786at2759"/>
<gene>
    <name evidence="2" type="ORF">BZ3500_MVSOF-1268-A1-R1_CHR2-1G04563</name>
</gene>
<reference evidence="3" key="1">
    <citation type="submission" date="2016-10" db="EMBL/GenBank/DDBJ databases">
        <authorList>
            <person name="Jeantristanb JTB J.-T."/>
            <person name="Ricardo R."/>
        </authorList>
    </citation>
    <scope>NUCLEOTIDE SEQUENCE [LARGE SCALE GENOMIC DNA]</scope>
</reference>
<keyword evidence="1" id="KW-0472">Membrane</keyword>
<keyword evidence="3" id="KW-1185">Reference proteome</keyword>
<protein>
    <submittedName>
        <fullName evidence="2">BZ3500_MvSof-1268-A1-R1_Chr2-1g04563 protein</fullName>
    </submittedName>
</protein>
<feature type="transmembrane region" description="Helical" evidence="1">
    <location>
        <begin position="647"/>
        <end position="672"/>
    </location>
</feature>
<sequence>MISASSCLIRPSPRWLTWLRRQKKAEKRQDVCAWFTAVVFFVISCEFCQQGRLVLSSDSFPAHRDSRQGDPVSCPIWNVCFQPYLDALVRRKIALDLSAVFLPTRAAILTHLAFADDAIVLVSSPAALDLLNGLAVDWRLATNGRSNTAKTTALPLGLGWTQDERASGIATVRAGECMTWAGYPVSIDGNLSLFWSTTLNRAKARLEAAANRRVSPRARAMYANSYVTSRVIHLLSFDIPPVTFVDAFEQALISFVWHNDSFRPVTKEAVFLRRDLGGLGLLSIEDIVCSMAIRFWDCIAHGFEPIWATLARISWERTYPEETSIWSTLIASPRRATHARWTKVINVARLVLPHVFPELLRSTEVLVIPPTLPSLHPQGLSDDARKRLKKFGAIIDLYRRPQTTGDPVNPGLQPESLLEKLWADVSASSPIASALPQPAAVRTAIGNCYFLRPCTYTFLGATRPFTIKALRHFINEARYPSLDDSSRLKWPTDLTKSQKQQFWIWLNSQWATAVEKDVHWKLIFGATPTCVLQHHHGHAASDGCPQCGQRDTFMHFYFECDHSRDFQPGEVDSPQIMLGLPRVRGESRDSRTYIVVRVVLAIAFNKLYLARWHQHKDQIPLPTPYFLTREVRSHLKFRLRRLPDGELLDQMMVVGAHMIGITLLVVSGVWGLHGSSGYDFT</sequence>